<dbReference type="EMBL" id="JAEACQ010000283">
    <property type="protein sequence ID" value="MBL7631744.1"/>
    <property type="molecule type" value="Genomic_DNA"/>
</dbReference>
<gene>
    <name evidence="1" type="ORF">I7412_32225</name>
</gene>
<organism evidence="1 2">
    <name type="scientific">Frankia nepalensis</name>
    <dbReference type="NCBI Taxonomy" id="1836974"/>
    <lineage>
        <taxon>Bacteria</taxon>
        <taxon>Bacillati</taxon>
        <taxon>Actinomycetota</taxon>
        <taxon>Actinomycetes</taxon>
        <taxon>Frankiales</taxon>
        <taxon>Frankiaceae</taxon>
        <taxon>Frankia</taxon>
    </lineage>
</organism>
<reference evidence="1" key="1">
    <citation type="submission" date="2020-12" db="EMBL/GenBank/DDBJ databases">
        <title>Genomic characterization of non-nitrogen-fixing Frankia strains.</title>
        <authorList>
            <person name="Carlos-Shanley C."/>
            <person name="Guerra T."/>
            <person name="Hahn D."/>
        </authorList>
    </citation>
    <scope>NUCLEOTIDE SEQUENCE</scope>
    <source>
        <strain evidence="1">CN6</strain>
    </source>
</reference>
<evidence type="ECO:0000313" key="1">
    <source>
        <dbReference type="EMBL" id="MBL7631744.1"/>
    </source>
</evidence>
<sequence length="70" mass="7666">MLRVRLTLDELSVDVLTKVGDLERVRAGVRRALTRHMISGHPTPDGGHVLINWRAVGTVSVELAPTLPES</sequence>
<evidence type="ECO:0000313" key="2">
    <source>
        <dbReference type="Proteomes" id="UP000604475"/>
    </source>
</evidence>
<comment type="caution">
    <text evidence="1">The sequence shown here is derived from an EMBL/GenBank/DDBJ whole genome shotgun (WGS) entry which is preliminary data.</text>
</comment>
<proteinExistence type="predicted"/>
<dbReference type="Proteomes" id="UP000604475">
    <property type="component" value="Unassembled WGS sequence"/>
</dbReference>
<accession>A0A937RMY2</accession>
<protein>
    <submittedName>
        <fullName evidence="1">Uncharacterized protein</fullName>
    </submittedName>
</protein>
<name>A0A937RMY2_9ACTN</name>
<dbReference type="RefSeq" id="WP_203006001.1">
    <property type="nucleotide sequence ID" value="NZ_JADWYU010000023.1"/>
</dbReference>
<keyword evidence="2" id="KW-1185">Reference proteome</keyword>
<dbReference type="AlphaFoldDB" id="A0A937RMY2"/>